<dbReference type="EMBL" id="NEVH01025789">
    <property type="protein sequence ID" value="PNF15009.1"/>
    <property type="molecule type" value="Genomic_DNA"/>
</dbReference>
<dbReference type="InterPro" id="IPR036397">
    <property type="entry name" value="RNaseH_sf"/>
</dbReference>
<accession>A0A2J7PF93</accession>
<dbReference type="PANTHER" id="PTHR47326">
    <property type="entry name" value="TRANSPOSABLE ELEMENT TC3 TRANSPOSASE-LIKE PROTEIN"/>
    <property type="match status" value="1"/>
</dbReference>
<gene>
    <name evidence="1" type="ORF">B7P43_G18336</name>
</gene>
<dbReference type="Proteomes" id="UP000235965">
    <property type="component" value="Unassembled WGS sequence"/>
</dbReference>
<dbReference type="InParanoid" id="A0A2J7PF93"/>
<dbReference type="PANTHER" id="PTHR47326:SF1">
    <property type="entry name" value="HTH PSQ-TYPE DOMAIN-CONTAINING PROTEIN"/>
    <property type="match status" value="1"/>
</dbReference>
<dbReference type="AlphaFoldDB" id="A0A2J7PF93"/>
<keyword evidence="2" id="KW-1185">Reference proteome</keyword>
<dbReference type="GO" id="GO:0003676">
    <property type="term" value="F:nucleic acid binding"/>
    <property type="evidence" value="ECO:0007669"/>
    <property type="project" value="InterPro"/>
</dbReference>
<reference evidence="1 2" key="1">
    <citation type="submission" date="2017-12" db="EMBL/GenBank/DDBJ databases">
        <title>Hemimetabolous genomes reveal molecular basis of termite eusociality.</title>
        <authorList>
            <person name="Harrison M.C."/>
            <person name="Jongepier E."/>
            <person name="Robertson H.M."/>
            <person name="Arning N."/>
            <person name="Bitard-Feildel T."/>
            <person name="Chao H."/>
            <person name="Childers C.P."/>
            <person name="Dinh H."/>
            <person name="Doddapaneni H."/>
            <person name="Dugan S."/>
            <person name="Gowin J."/>
            <person name="Greiner C."/>
            <person name="Han Y."/>
            <person name="Hu H."/>
            <person name="Hughes D.S.T."/>
            <person name="Huylmans A.-K."/>
            <person name="Kemena C."/>
            <person name="Kremer L.P.M."/>
            <person name="Lee S.L."/>
            <person name="Lopez-Ezquerra A."/>
            <person name="Mallet L."/>
            <person name="Monroy-Kuhn J.M."/>
            <person name="Moser A."/>
            <person name="Murali S.C."/>
            <person name="Muzny D.M."/>
            <person name="Otani S."/>
            <person name="Piulachs M.-D."/>
            <person name="Poelchau M."/>
            <person name="Qu J."/>
            <person name="Schaub F."/>
            <person name="Wada-Katsumata A."/>
            <person name="Worley K.C."/>
            <person name="Xie Q."/>
            <person name="Ylla G."/>
            <person name="Poulsen M."/>
            <person name="Gibbs R.A."/>
            <person name="Schal C."/>
            <person name="Richards S."/>
            <person name="Belles X."/>
            <person name="Korb J."/>
            <person name="Bornberg-Bauer E."/>
        </authorList>
    </citation>
    <scope>NUCLEOTIDE SEQUENCE [LARGE SCALE GENOMIC DNA]</scope>
    <source>
        <tissue evidence="1">Whole body</tissue>
    </source>
</reference>
<organism evidence="1 2">
    <name type="scientific">Cryptotermes secundus</name>
    <dbReference type="NCBI Taxonomy" id="105785"/>
    <lineage>
        <taxon>Eukaryota</taxon>
        <taxon>Metazoa</taxon>
        <taxon>Ecdysozoa</taxon>
        <taxon>Arthropoda</taxon>
        <taxon>Hexapoda</taxon>
        <taxon>Insecta</taxon>
        <taxon>Pterygota</taxon>
        <taxon>Neoptera</taxon>
        <taxon>Polyneoptera</taxon>
        <taxon>Dictyoptera</taxon>
        <taxon>Blattodea</taxon>
        <taxon>Blattoidea</taxon>
        <taxon>Termitoidae</taxon>
        <taxon>Kalotermitidae</taxon>
        <taxon>Cryptotermitinae</taxon>
        <taxon>Cryptotermes</taxon>
    </lineage>
</organism>
<evidence type="ECO:0008006" key="3">
    <source>
        <dbReference type="Google" id="ProtNLM"/>
    </source>
</evidence>
<dbReference type="Gene3D" id="3.30.420.10">
    <property type="entry name" value="Ribonuclease H-like superfamily/Ribonuclease H"/>
    <property type="match status" value="1"/>
</dbReference>
<sequence length="135" mass="16018">LQHSPSDSLRRLSAQSGISYGSAQKAMKKLHLHAYHVRCVQELKDRDKEKRLVYCRWFWTFVGNHEIDEFDPVFFPDKVWFHLSGYVNSQNNRIWSSENPHVSHEKPLLQQDGATCHKSNETMQYLREFFSDHLI</sequence>
<evidence type="ECO:0000313" key="2">
    <source>
        <dbReference type="Proteomes" id="UP000235965"/>
    </source>
</evidence>
<evidence type="ECO:0000313" key="1">
    <source>
        <dbReference type="EMBL" id="PNF15009.1"/>
    </source>
</evidence>
<protein>
    <recommendedName>
        <fullName evidence="3">Transposase Tc1-like domain-containing protein</fullName>
    </recommendedName>
</protein>
<name>A0A2J7PF93_9NEOP</name>
<proteinExistence type="predicted"/>
<comment type="caution">
    <text evidence="1">The sequence shown here is derived from an EMBL/GenBank/DDBJ whole genome shotgun (WGS) entry which is preliminary data.</text>
</comment>
<feature type="non-terminal residue" evidence="1">
    <location>
        <position position="1"/>
    </location>
</feature>